<evidence type="ECO:0000256" key="4">
    <source>
        <dbReference type="ARBA" id="ARBA00022692"/>
    </source>
</evidence>
<keyword evidence="5 7" id="KW-1133">Transmembrane helix</keyword>
<dbReference type="Proteomes" id="UP000271603">
    <property type="component" value="Chromosome"/>
</dbReference>
<dbReference type="PIRSF" id="PIRSF020687">
    <property type="entry name" value="UCP020687"/>
    <property type="match status" value="1"/>
</dbReference>
<keyword evidence="15" id="KW-1185">Reference proteome</keyword>
<evidence type="ECO:0000256" key="3">
    <source>
        <dbReference type="ARBA" id="ARBA00022475"/>
    </source>
</evidence>
<dbReference type="EMBL" id="LR590463">
    <property type="protein sequence ID" value="VTP63785.1"/>
    <property type="molecule type" value="Genomic_DNA"/>
</dbReference>
<dbReference type="EMBL" id="JADULK010000002">
    <property type="protein sequence ID" value="MBH1928909.1"/>
    <property type="molecule type" value="Genomic_DNA"/>
</dbReference>
<dbReference type="AlphaFoldDB" id="A0A126VJX4"/>
<dbReference type="EMBL" id="LR134155">
    <property type="protein sequence ID" value="VEA74191.1"/>
    <property type="molecule type" value="Genomic_DNA"/>
</dbReference>
<proteinExistence type="inferred from homology"/>
<keyword evidence="6 7" id="KW-0472">Membrane</keyword>
<evidence type="ECO:0000313" key="11">
    <source>
        <dbReference type="EMBL" id="VTP63785.1"/>
    </source>
</evidence>
<protein>
    <recommendedName>
        <fullName evidence="7">UPF0266 membrane protein I5U13_04405</fullName>
    </recommendedName>
</protein>
<evidence type="ECO:0000313" key="14">
    <source>
        <dbReference type="Proteomes" id="UP000307968"/>
    </source>
</evidence>
<accession>A0A126VJX4</accession>
<evidence type="ECO:0000313" key="15">
    <source>
        <dbReference type="Proteomes" id="UP000624159"/>
    </source>
</evidence>
<feature type="transmembrane region" description="Helical" evidence="7">
    <location>
        <begin position="45"/>
        <end position="63"/>
    </location>
</feature>
<feature type="transmembrane region" description="Helical" evidence="7">
    <location>
        <begin position="6"/>
        <end position="24"/>
    </location>
</feature>
<gene>
    <name evidence="9" type="primary">yobD</name>
    <name evidence="8" type="ORF">I5U13_04405</name>
    <name evidence="10" type="ORF">NCTC10036_03563</name>
    <name evidence="11" type="ORF">NCTC12971_03339</name>
    <name evidence="9" type="ORF">NCTC9419_05843</name>
</gene>
<reference evidence="12 13" key="1">
    <citation type="submission" date="2018-12" db="EMBL/GenBank/DDBJ databases">
        <authorList>
            <consortium name="Pathogen Informatics"/>
        </authorList>
    </citation>
    <scope>NUCLEOTIDE SEQUENCE [LARGE SCALE GENOMIC DNA]</scope>
    <source>
        <strain evidence="10 13">NCTC10036</strain>
        <strain evidence="11 14">NCTC12971</strain>
        <strain evidence="9 12">NCTC9419</strain>
    </source>
</reference>
<organism evidence="9 12">
    <name type="scientific">Serratia rubidaea</name>
    <name type="common">Serratia marinorubra</name>
    <dbReference type="NCBI Taxonomy" id="61652"/>
    <lineage>
        <taxon>Bacteria</taxon>
        <taxon>Pseudomonadati</taxon>
        <taxon>Pseudomonadota</taxon>
        <taxon>Gammaproteobacteria</taxon>
        <taxon>Enterobacterales</taxon>
        <taxon>Yersiniaceae</taxon>
        <taxon>Serratia</taxon>
    </lineage>
</organism>
<dbReference type="EMBL" id="LR134493">
    <property type="protein sequence ID" value="VEI69189.1"/>
    <property type="molecule type" value="Genomic_DNA"/>
</dbReference>
<keyword evidence="3 7" id="KW-1003">Cell membrane</keyword>
<dbReference type="Proteomes" id="UP000624159">
    <property type="component" value="Unassembled WGS sequence"/>
</dbReference>
<evidence type="ECO:0000256" key="1">
    <source>
        <dbReference type="ARBA" id="ARBA00004651"/>
    </source>
</evidence>
<name>A0A126VJX4_SERRU</name>
<dbReference type="RefSeq" id="WP_015672723.1">
    <property type="nucleotide sequence ID" value="NZ_CAMIPJ010000001.1"/>
</dbReference>
<feature type="transmembrane region" description="Helical" evidence="7">
    <location>
        <begin position="69"/>
        <end position="87"/>
    </location>
</feature>
<keyword evidence="4 7" id="KW-0812">Transmembrane</keyword>
<evidence type="ECO:0000313" key="10">
    <source>
        <dbReference type="EMBL" id="VEI69189.1"/>
    </source>
</evidence>
<sequence length="156" mass="18057">MSLTDIAIALFIVLLLLYAVYDEFIQDRRQGPTLLKVKLKRRSRIDSLIFVALLAILLYRNLVSQGSPLTSWLLIALALVAIYLAYIRWPTLLFKTQGFFYANAFIAYSRIKAMNLTEDGILVIALEQRRLLIQVAQLDDLQKIYEFFVENQKIKL</sequence>
<evidence type="ECO:0000313" key="13">
    <source>
        <dbReference type="Proteomes" id="UP000281904"/>
    </source>
</evidence>
<dbReference type="STRING" id="61652.AXX16_2415"/>
<evidence type="ECO:0000313" key="12">
    <source>
        <dbReference type="Proteomes" id="UP000271603"/>
    </source>
</evidence>
<evidence type="ECO:0000313" key="8">
    <source>
        <dbReference type="EMBL" id="MBH1928909.1"/>
    </source>
</evidence>
<dbReference type="KEGG" id="srz:AXX16_2415"/>
<evidence type="ECO:0000256" key="2">
    <source>
        <dbReference type="ARBA" id="ARBA00009962"/>
    </source>
</evidence>
<reference evidence="8 15" key="2">
    <citation type="submission" date="2020-11" db="EMBL/GenBank/DDBJ databases">
        <title>Enhanced detection system for hospital associated transmission using whole genome sequencing surveillance.</title>
        <authorList>
            <person name="Harrison L.H."/>
            <person name="Van Tyne D."/>
            <person name="Marsh J.W."/>
            <person name="Griffith M.P."/>
            <person name="Snyder D.J."/>
            <person name="Cooper V.S."/>
            <person name="Mustapha M."/>
        </authorList>
    </citation>
    <scope>NUCLEOTIDE SEQUENCE [LARGE SCALE GENOMIC DNA]</scope>
    <source>
        <strain evidence="8 15">SER00230</strain>
    </source>
</reference>
<comment type="subcellular location">
    <subcellularLocation>
        <location evidence="1 7">Cell membrane</location>
        <topology evidence="1 7">Multi-pass membrane protein</topology>
    </subcellularLocation>
</comment>
<evidence type="ECO:0000256" key="5">
    <source>
        <dbReference type="ARBA" id="ARBA00022989"/>
    </source>
</evidence>
<dbReference type="Proteomes" id="UP000307968">
    <property type="component" value="Chromosome"/>
</dbReference>
<evidence type="ECO:0000256" key="7">
    <source>
        <dbReference type="HAMAP-Rule" id="MF_01071"/>
    </source>
</evidence>
<dbReference type="InterPro" id="IPR009328">
    <property type="entry name" value="DUF986"/>
</dbReference>
<comment type="similarity">
    <text evidence="2 7">Belongs to the UPF0266 family.</text>
</comment>
<dbReference type="GO" id="GO:0005886">
    <property type="term" value="C:plasma membrane"/>
    <property type="evidence" value="ECO:0007669"/>
    <property type="project" value="UniProtKB-SubCell"/>
</dbReference>
<dbReference type="GeneID" id="61766228"/>
<evidence type="ECO:0000256" key="6">
    <source>
        <dbReference type="ARBA" id="ARBA00023136"/>
    </source>
</evidence>
<dbReference type="Pfam" id="PF06173">
    <property type="entry name" value="DUF986"/>
    <property type="match status" value="1"/>
</dbReference>
<dbReference type="HAMAP" id="MF_01071">
    <property type="entry name" value="UPF0266"/>
    <property type="match status" value="1"/>
</dbReference>
<dbReference type="Proteomes" id="UP000281904">
    <property type="component" value="Chromosome"/>
</dbReference>
<dbReference type="NCBIfam" id="NF002791">
    <property type="entry name" value="PRK02913.1"/>
    <property type="match status" value="1"/>
</dbReference>
<evidence type="ECO:0000313" key="9">
    <source>
        <dbReference type="EMBL" id="VEA74191.1"/>
    </source>
</evidence>